<keyword evidence="6 9" id="KW-0238">DNA-binding</keyword>
<dbReference type="InterPro" id="IPR050220">
    <property type="entry name" value="Type_II_DNA_Topoisomerases"/>
</dbReference>
<evidence type="ECO:0000256" key="7">
    <source>
        <dbReference type="ARBA" id="ARBA00023235"/>
    </source>
</evidence>
<dbReference type="FunFam" id="3.90.199.10:FF:000001">
    <property type="entry name" value="DNA gyrase subunit A"/>
    <property type="match status" value="1"/>
</dbReference>
<evidence type="ECO:0000256" key="6">
    <source>
        <dbReference type="ARBA" id="ARBA00023125"/>
    </source>
</evidence>
<dbReference type="PANTHER" id="PTHR43493">
    <property type="entry name" value="DNA GYRASE/TOPOISOMERASE SUBUNIT A"/>
    <property type="match status" value="1"/>
</dbReference>
<accession>A0A1F5PGB9</accession>
<dbReference type="SUPFAM" id="SSF101904">
    <property type="entry name" value="GyrA/ParC C-terminal domain-like"/>
    <property type="match status" value="1"/>
</dbReference>
<evidence type="ECO:0000313" key="12">
    <source>
        <dbReference type="EMBL" id="OGE88948.1"/>
    </source>
</evidence>
<dbReference type="FunFam" id="3.30.1360.40:FF:000002">
    <property type="entry name" value="DNA gyrase subunit A"/>
    <property type="match status" value="1"/>
</dbReference>
<evidence type="ECO:0000256" key="2">
    <source>
        <dbReference type="ARBA" id="ARBA00008263"/>
    </source>
</evidence>
<dbReference type="InterPro" id="IPR005743">
    <property type="entry name" value="GyrA"/>
</dbReference>
<dbReference type="Gene3D" id="3.30.1360.40">
    <property type="match status" value="1"/>
</dbReference>
<evidence type="ECO:0000256" key="8">
    <source>
        <dbReference type="ARBA" id="ARBA00063644"/>
    </source>
</evidence>
<dbReference type="NCBIfam" id="TIGR01063">
    <property type="entry name" value="gyrA"/>
    <property type="match status" value="1"/>
</dbReference>
<dbReference type="AlphaFoldDB" id="A0A1F5PGB9"/>
<dbReference type="Proteomes" id="UP000178377">
    <property type="component" value="Unassembled WGS sequence"/>
</dbReference>
<dbReference type="GO" id="GO:0003677">
    <property type="term" value="F:DNA binding"/>
    <property type="evidence" value="ECO:0007669"/>
    <property type="project" value="UniProtKB-UniRule"/>
</dbReference>
<dbReference type="GO" id="GO:0006265">
    <property type="term" value="P:DNA topological change"/>
    <property type="evidence" value="ECO:0007669"/>
    <property type="project" value="UniProtKB-UniRule"/>
</dbReference>
<comment type="miscellaneous">
    <text evidence="9">Few gyrases are as efficient as E.coli at forming negative supercoils. Not all organisms have 2 type II topoisomerases; in organisms with a single type II topoisomerase this enzyme also has to decatenate newly replicated chromosomes.</text>
</comment>
<dbReference type="Gene3D" id="3.90.199.10">
    <property type="entry name" value="Topoisomerase II, domain 5"/>
    <property type="match status" value="1"/>
</dbReference>
<dbReference type="EC" id="5.6.2.2" evidence="9"/>
<feature type="active site" description="O-(5'-phospho-DNA)-tyrosine intermediate" evidence="9 10">
    <location>
        <position position="106"/>
    </location>
</feature>
<dbReference type="EMBL" id="MFEO01000027">
    <property type="protein sequence ID" value="OGE88948.1"/>
    <property type="molecule type" value="Genomic_DNA"/>
</dbReference>
<dbReference type="PANTHER" id="PTHR43493:SF5">
    <property type="entry name" value="DNA GYRASE SUBUNIT A, CHLOROPLASTIC_MITOCHONDRIAL"/>
    <property type="match status" value="1"/>
</dbReference>
<gene>
    <name evidence="9" type="primary">gyrA</name>
    <name evidence="12" type="ORF">A2722_04350</name>
</gene>
<comment type="subunit">
    <text evidence="8">Heterotetramer composed of ParC and ParE.</text>
</comment>
<evidence type="ECO:0000259" key="11">
    <source>
        <dbReference type="PROSITE" id="PS52040"/>
    </source>
</evidence>
<dbReference type="SUPFAM" id="SSF56719">
    <property type="entry name" value="Type II DNA topoisomerase"/>
    <property type="match status" value="1"/>
</dbReference>
<comment type="function">
    <text evidence="9">A type II topoisomerase that negatively supercoils closed circular double-stranded (ds) DNA in an ATP-dependent manner to modulate DNA topology and maintain chromosomes in an underwound state. Negative supercoiling favors strand separation, and DNA replication, transcription, recombination and repair, all of which involve strand separation. Also able to catalyze the interconversion of other topological isomers of dsDNA rings, including catenanes and knotted rings. Type II topoisomerases break and join 2 DNA strands simultaneously in an ATP-dependent manner.</text>
</comment>
<dbReference type="HAMAP" id="MF_01897">
    <property type="entry name" value="GyrA"/>
    <property type="match status" value="1"/>
</dbReference>
<dbReference type="GO" id="GO:0009330">
    <property type="term" value="C:DNA topoisomerase type II (double strand cut, ATP-hydrolyzing) complex"/>
    <property type="evidence" value="ECO:0007669"/>
    <property type="project" value="TreeGrafter"/>
</dbReference>
<dbReference type="PROSITE" id="PS52040">
    <property type="entry name" value="TOPO_IIA"/>
    <property type="match status" value="1"/>
</dbReference>
<dbReference type="FunFam" id="2.120.10.90:FF:000005">
    <property type="entry name" value="DNA topoisomerase 4 subunit A"/>
    <property type="match status" value="1"/>
</dbReference>
<dbReference type="FunFam" id="1.10.268.10:FF:000001">
    <property type="entry name" value="DNA gyrase subunit A"/>
    <property type="match status" value="1"/>
</dbReference>
<dbReference type="STRING" id="1817828.A2722_04350"/>
<dbReference type="Pfam" id="PF00521">
    <property type="entry name" value="DNA_topoisoIV"/>
    <property type="match status" value="1"/>
</dbReference>
<evidence type="ECO:0000313" key="13">
    <source>
        <dbReference type="Proteomes" id="UP000178377"/>
    </source>
</evidence>
<dbReference type="NCBIfam" id="NF004044">
    <property type="entry name" value="PRK05561.1"/>
    <property type="match status" value="1"/>
</dbReference>
<dbReference type="NCBIfam" id="NF004043">
    <property type="entry name" value="PRK05560.1"/>
    <property type="match status" value="1"/>
</dbReference>
<evidence type="ECO:0000256" key="3">
    <source>
        <dbReference type="ARBA" id="ARBA00022741"/>
    </source>
</evidence>
<dbReference type="GO" id="GO:0034335">
    <property type="term" value="F:DNA negative supercoiling activity"/>
    <property type="evidence" value="ECO:0007669"/>
    <property type="project" value="UniProtKB-ARBA"/>
</dbReference>
<evidence type="ECO:0000256" key="4">
    <source>
        <dbReference type="ARBA" id="ARBA00022840"/>
    </source>
</evidence>
<name>A0A1F5PGB9_9BACT</name>
<protein>
    <recommendedName>
        <fullName evidence="9">DNA gyrase subunit A</fullName>
        <ecNumber evidence="9">5.6.2.2</ecNumber>
    </recommendedName>
</protein>
<keyword evidence="9" id="KW-0963">Cytoplasm</keyword>
<dbReference type="GO" id="GO:0006261">
    <property type="term" value="P:DNA-templated DNA replication"/>
    <property type="evidence" value="ECO:0007669"/>
    <property type="project" value="UniProtKB-UniRule"/>
</dbReference>
<dbReference type="InterPro" id="IPR013757">
    <property type="entry name" value="Topo_IIA_A_a_sf"/>
</dbReference>
<sequence length="796" mass="88769">MQESYLDYAMSVIVSRALPDVRDGLKPVHRRVLYAMQGLGLRANAKFRKSATVVGEVLGKYHPHGDVAVYDSLTRLAQDFSMRYPLVLGQGNFGSLDGDSPAAMRYTECKLTKIAEEMLRDLEKDTVKWMDNYDATRQEPLVLPAYVPNLLLNGTLGIAVGMATNIPPHNLREIVDASIKLIDNPDASHADLMEIVKGPDFPTGGVIYNWQAIKEAYATGRGGIVIRGRTEIEEVKDGQFRIVITQIPFQVNKATLLQEFADLVTDKKIEGIRDIRDESDKDGVRIVIDLKKDALSNKILNQLYSHSQLQSTFHLNMLALVDGIEPRVLNIKSVLEYYIKHRQEVIRKRTEFDLQKAKDRAHILEGLSRALDHIDAVIATIKKSETKEVAHANLVKKFKLSELQAAAILEMRLSTLAGLERKKIEDELKEKRALITELEGILRSPKKILGLIRSELLEIKDKYGDERRTEMVKAPLGEFKPEDLIPEENTIVAITKTGYVKRVPPDTYRTQSRGGKGVIGMTTKDEDAVELLITASTHDEVLFFTNRGRVFQTKVYELPQATRTSKGQALVNFLQLQSGEIATAVLSRSKKHGAKYLIMATKNGLIKKTPTQELEKVRRSGLIALNLKDGDALEWVKPTSGDDEILLATTSGQAIRFSEHDARPMGRAAAGVRGIRLRAKDSVISLEVIDRKRAPTLELFVLSENGLGKRTELKYYKTQHRGGSGIKTMKVTPKTGPIVSTHIIDRDSEQDLVVITEKGQTLRTQMKKISSMGRATQGVRVMKLDAGDKLASSSLV</sequence>
<comment type="similarity">
    <text evidence="2 9">Belongs to the type II topoisomerase GyrA/ParC subunit family.</text>
</comment>
<dbReference type="InterPro" id="IPR006691">
    <property type="entry name" value="GyrA/parC_rep"/>
</dbReference>
<keyword evidence="7 9" id="KW-0413">Isomerase</keyword>
<feature type="domain" description="Topo IIA-type catalytic" evidence="11">
    <location>
        <begin position="18"/>
        <end position="484"/>
    </location>
</feature>
<evidence type="ECO:0000256" key="5">
    <source>
        <dbReference type="ARBA" id="ARBA00023029"/>
    </source>
</evidence>
<dbReference type="SMART" id="SM00434">
    <property type="entry name" value="TOP4c"/>
    <property type="match status" value="1"/>
</dbReference>
<dbReference type="InterPro" id="IPR002205">
    <property type="entry name" value="Topo_IIA_dom_A"/>
</dbReference>
<evidence type="ECO:0000256" key="1">
    <source>
        <dbReference type="ARBA" id="ARBA00000185"/>
    </source>
</evidence>
<comment type="catalytic activity">
    <reaction evidence="1 9 10">
        <text>ATP-dependent breakage, passage and rejoining of double-stranded DNA.</text>
        <dbReference type="EC" id="5.6.2.2"/>
    </reaction>
</comment>
<dbReference type="Gene3D" id="2.120.10.90">
    <property type="entry name" value="DNA gyrase/topoisomerase IV, subunit A, C-terminal"/>
    <property type="match status" value="1"/>
</dbReference>
<dbReference type="GO" id="GO:0005524">
    <property type="term" value="F:ATP binding"/>
    <property type="evidence" value="ECO:0007669"/>
    <property type="project" value="UniProtKB-UniRule"/>
</dbReference>
<comment type="caution">
    <text evidence="12">The sequence shown here is derived from an EMBL/GenBank/DDBJ whole genome shotgun (WGS) entry which is preliminary data.</text>
</comment>
<dbReference type="GO" id="GO:0005737">
    <property type="term" value="C:cytoplasm"/>
    <property type="evidence" value="ECO:0007669"/>
    <property type="project" value="UniProtKB-SubCell"/>
</dbReference>
<evidence type="ECO:0000256" key="10">
    <source>
        <dbReference type="PROSITE-ProRule" id="PRU01384"/>
    </source>
</evidence>
<dbReference type="CDD" id="cd00187">
    <property type="entry name" value="TOP4c"/>
    <property type="match status" value="1"/>
</dbReference>
<comment type="caution">
    <text evidence="9">Lacks conserved residue(s) required for the propagation of feature annotation.</text>
</comment>
<dbReference type="InterPro" id="IPR013758">
    <property type="entry name" value="Topo_IIA_A/C_ab"/>
</dbReference>
<dbReference type="InterPro" id="IPR035516">
    <property type="entry name" value="Gyrase/topoIV_suA_C"/>
</dbReference>
<evidence type="ECO:0000256" key="9">
    <source>
        <dbReference type="HAMAP-Rule" id="MF_01897"/>
    </source>
</evidence>
<reference evidence="12 13" key="1">
    <citation type="journal article" date="2016" name="Nat. Commun.">
        <title>Thousands of microbial genomes shed light on interconnected biogeochemical processes in an aquifer system.</title>
        <authorList>
            <person name="Anantharaman K."/>
            <person name="Brown C.T."/>
            <person name="Hug L.A."/>
            <person name="Sharon I."/>
            <person name="Castelle C.J."/>
            <person name="Probst A.J."/>
            <person name="Thomas B.C."/>
            <person name="Singh A."/>
            <person name="Wilkins M.J."/>
            <person name="Karaoz U."/>
            <person name="Brodie E.L."/>
            <person name="Williams K.H."/>
            <person name="Hubbard S.S."/>
            <person name="Banfield J.F."/>
        </authorList>
    </citation>
    <scope>NUCLEOTIDE SEQUENCE [LARGE SCALE GENOMIC DNA]</scope>
</reference>
<comment type="subunit">
    <text evidence="9">Heterotetramer, composed of two GyrA and two GyrB chains. In the heterotetramer, GyrA contains the active site tyrosine that forms a transient covalent intermediate with DNA, while GyrB binds cofactors and catalyzes ATP hydrolysis.</text>
</comment>
<organism evidence="12 13">
    <name type="scientific">Candidatus Doudnabacteria bacterium RIFCSPHIGHO2_01_FULL_50_11</name>
    <dbReference type="NCBI Taxonomy" id="1817828"/>
    <lineage>
        <taxon>Bacteria</taxon>
        <taxon>Candidatus Doudnaibacteriota</taxon>
    </lineage>
</organism>
<dbReference type="Pfam" id="PF03989">
    <property type="entry name" value="DNA_gyraseA_C"/>
    <property type="match status" value="6"/>
</dbReference>
<keyword evidence="5 9" id="KW-0799">Topoisomerase</keyword>
<dbReference type="Gene3D" id="1.10.268.10">
    <property type="entry name" value="Topoisomerase, domain 3"/>
    <property type="match status" value="1"/>
</dbReference>
<dbReference type="GO" id="GO:0005694">
    <property type="term" value="C:chromosome"/>
    <property type="evidence" value="ECO:0007669"/>
    <property type="project" value="InterPro"/>
</dbReference>
<keyword evidence="3 9" id="KW-0547">Nucleotide-binding</keyword>
<comment type="subcellular location">
    <subcellularLocation>
        <location evidence="9">Cytoplasm</location>
    </subcellularLocation>
</comment>
<dbReference type="InterPro" id="IPR013760">
    <property type="entry name" value="Topo_IIA-like_dom_sf"/>
</dbReference>
<keyword evidence="4 9" id="KW-0067">ATP-binding</keyword>
<proteinExistence type="inferred from homology"/>